<reference evidence="2" key="3">
    <citation type="submission" date="2020-09" db="EMBL/GenBank/DDBJ databases">
        <authorList>
            <person name="Sun Q."/>
            <person name="Zhou Y."/>
        </authorList>
    </citation>
    <scope>NUCLEOTIDE SEQUENCE</scope>
    <source>
        <strain evidence="2">CGMCC 1.14984</strain>
    </source>
</reference>
<evidence type="ECO:0000313" key="5">
    <source>
        <dbReference type="Proteomes" id="UP000818603"/>
    </source>
</evidence>
<dbReference type="InterPro" id="IPR032342">
    <property type="entry name" value="DUF4861"/>
</dbReference>
<reference evidence="3 5" key="2">
    <citation type="submission" date="2020-02" db="EMBL/GenBank/DDBJ databases">
        <title>Genome sequence of Parvularcula flava strain NH6-79.</title>
        <authorList>
            <person name="Abdul Karim M.H."/>
            <person name="Lam M.Q."/>
            <person name="Chen S.J."/>
            <person name="Yahya A."/>
            <person name="Shahir S."/>
            <person name="Shamsir M.S."/>
            <person name="Chong C.S."/>
        </authorList>
    </citation>
    <scope>NUCLEOTIDE SEQUENCE [LARGE SCALE GENOMIC DNA]</scope>
    <source>
        <strain evidence="3 5">NH6-79</strain>
    </source>
</reference>
<feature type="signal peptide" evidence="1">
    <location>
        <begin position="1"/>
        <end position="23"/>
    </location>
</feature>
<accession>A0A8J3A3W2</accession>
<organism evidence="2 4">
    <name type="scientific">Aquisalinus luteolus</name>
    <dbReference type="NCBI Taxonomy" id="1566827"/>
    <lineage>
        <taxon>Bacteria</taxon>
        <taxon>Pseudomonadati</taxon>
        <taxon>Pseudomonadota</taxon>
        <taxon>Alphaproteobacteria</taxon>
        <taxon>Parvularculales</taxon>
        <taxon>Parvularculaceae</taxon>
        <taxon>Aquisalinus</taxon>
    </lineage>
</organism>
<dbReference type="Proteomes" id="UP000621856">
    <property type="component" value="Unassembled WGS sequence"/>
</dbReference>
<dbReference type="EMBL" id="VCJR02000001">
    <property type="protein sequence ID" value="NHK26434.1"/>
    <property type="molecule type" value="Genomic_DNA"/>
</dbReference>
<dbReference type="Proteomes" id="UP000818603">
    <property type="component" value="Unassembled WGS sequence"/>
</dbReference>
<reference evidence="2" key="1">
    <citation type="journal article" date="2014" name="Int. J. Syst. Evol. Microbiol.">
        <title>Complete genome sequence of Corynebacterium casei LMG S-19264T (=DSM 44701T), isolated from a smear-ripened cheese.</title>
        <authorList>
            <consortium name="US DOE Joint Genome Institute (JGI-PGF)"/>
            <person name="Walter F."/>
            <person name="Albersmeier A."/>
            <person name="Kalinowski J."/>
            <person name="Ruckert C."/>
        </authorList>
    </citation>
    <scope>NUCLEOTIDE SEQUENCE</scope>
    <source>
        <strain evidence="2">CGMCC 1.14984</strain>
    </source>
</reference>
<evidence type="ECO:0000313" key="2">
    <source>
        <dbReference type="EMBL" id="GGH92322.1"/>
    </source>
</evidence>
<dbReference type="EMBL" id="BMGZ01000001">
    <property type="protein sequence ID" value="GGH92322.1"/>
    <property type="molecule type" value="Genomic_DNA"/>
</dbReference>
<sequence length="464" mass="51362">MKTRSILMATAGAAIACLPCAMAQPSSDSSSASGWYVQDDFVPDQRLRIVVRNDLDRPRENAPVTITRTQLSAMPDVHELAMTLVDPALPGREEPSFELLQRQGGHEARAEENGAWIPYQFDDLDKDGLWDELFFMSDFEAGEEKVFYIYLGQQGRGWQAHETHAGIGSYVRHTVPFWESGNIGWKLWYPTDIDVFGKREPVLMSQRLYMDNLDGYGVNHVDPAFGSDIMQVGSSFGGGGIGVFDTPGEPDTVSRPRFTGRAPDSVFNAGPIGDTRYAFEVVTNGPVRSIIRAHTFNWDSGNGQYAAEQLYTAYAGESYSTASVRFTEFDPEGSAAFAVGMRRHVNEEDYLQEDGIVISGGPEAIRNVDDDGLRENSLIVDYVSTALVVPERFDPEFVTTEDFGGNHMFRITPGDDLTFDYLIAAGWSEGAVNTNQEEFRAYVGEVAESFNSPIEFVSGQMESK</sequence>
<evidence type="ECO:0000313" key="4">
    <source>
        <dbReference type="Proteomes" id="UP000621856"/>
    </source>
</evidence>
<dbReference type="RefSeq" id="WP_155135974.1">
    <property type="nucleotide sequence ID" value="NZ_BMGZ01000001.1"/>
</dbReference>
<dbReference type="AlphaFoldDB" id="A0A8J3A3W2"/>
<dbReference type="Pfam" id="PF16153">
    <property type="entry name" value="DUF4861"/>
    <property type="match status" value="1"/>
</dbReference>
<dbReference type="PROSITE" id="PS51257">
    <property type="entry name" value="PROKAR_LIPOPROTEIN"/>
    <property type="match status" value="1"/>
</dbReference>
<keyword evidence="5" id="KW-1185">Reference proteome</keyword>
<name>A0A8J3A3W2_9PROT</name>
<comment type="caution">
    <text evidence="2">The sequence shown here is derived from an EMBL/GenBank/DDBJ whole genome shotgun (WGS) entry which is preliminary data.</text>
</comment>
<evidence type="ECO:0000313" key="3">
    <source>
        <dbReference type="EMBL" id="NHK26434.1"/>
    </source>
</evidence>
<evidence type="ECO:0000256" key="1">
    <source>
        <dbReference type="SAM" id="SignalP"/>
    </source>
</evidence>
<proteinExistence type="predicted"/>
<protein>
    <submittedName>
        <fullName evidence="3">DUF4861 domain-containing protein</fullName>
    </submittedName>
</protein>
<keyword evidence="1" id="KW-0732">Signal</keyword>
<feature type="chain" id="PRO_5035162134" evidence="1">
    <location>
        <begin position="24"/>
        <end position="464"/>
    </location>
</feature>
<gene>
    <name evidence="3" type="ORF">FF098_000770</name>
    <name evidence="2" type="ORF">GCM10011355_01550</name>
</gene>